<dbReference type="Proteomes" id="UP001148838">
    <property type="component" value="Unassembled WGS sequence"/>
</dbReference>
<proteinExistence type="predicted"/>
<comment type="caution">
    <text evidence="1">The sequence shown here is derived from an EMBL/GenBank/DDBJ whole genome shotgun (WGS) entry which is preliminary data.</text>
</comment>
<keyword evidence="2" id="KW-1185">Reference proteome</keyword>
<name>A0ABQ8TNC6_PERAM</name>
<reference evidence="1 2" key="1">
    <citation type="journal article" date="2022" name="Allergy">
        <title>Genome assembly and annotation of Periplaneta americana reveal a comprehensive cockroach allergen profile.</title>
        <authorList>
            <person name="Wang L."/>
            <person name="Xiong Q."/>
            <person name="Saelim N."/>
            <person name="Wang L."/>
            <person name="Nong W."/>
            <person name="Wan A.T."/>
            <person name="Shi M."/>
            <person name="Liu X."/>
            <person name="Cao Q."/>
            <person name="Hui J.H.L."/>
            <person name="Sookrung N."/>
            <person name="Leung T.F."/>
            <person name="Tungtrongchitr A."/>
            <person name="Tsui S.K.W."/>
        </authorList>
    </citation>
    <scope>NUCLEOTIDE SEQUENCE [LARGE SCALE GENOMIC DNA]</scope>
    <source>
        <strain evidence="1">PWHHKU_190912</strain>
    </source>
</reference>
<evidence type="ECO:0000313" key="1">
    <source>
        <dbReference type="EMBL" id="KAJ4447636.1"/>
    </source>
</evidence>
<gene>
    <name evidence="1" type="ORF">ANN_09643</name>
</gene>
<accession>A0ABQ8TNC6</accession>
<dbReference type="EMBL" id="JAJSOF020000005">
    <property type="protein sequence ID" value="KAJ4447636.1"/>
    <property type="molecule type" value="Genomic_DNA"/>
</dbReference>
<protein>
    <submittedName>
        <fullName evidence="1">Uncharacterized protein</fullName>
    </submittedName>
</protein>
<sequence>MEHQYLHQGPKKHLNVGNMVAGPALRNAGHLLAVGQPCRLCAVCKNKTTKGCYKPSCPALLHDKCVREFHT</sequence>
<organism evidence="1 2">
    <name type="scientific">Periplaneta americana</name>
    <name type="common">American cockroach</name>
    <name type="synonym">Blatta americana</name>
    <dbReference type="NCBI Taxonomy" id="6978"/>
    <lineage>
        <taxon>Eukaryota</taxon>
        <taxon>Metazoa</taxon>
        <taxon>Ecdysozoa</taxon>
        <taxon>Arthropoda</taxon>
        <taxon>Hexapoda</taxon>
        <taxon>Insecta</taxon>
        <taxon>Pterygota</taxon>
        <taxon>Neoptera</taxon>
        <taxon>Polyneoptera</taxon>
        <taxon>Dictyoptera</taxon>
        <taxon>Blattodea</taxon>
        <taxon>Blattoidea</taxon>
        <taxon>Blattidae</taxon>
        <taxon>Blattinae</taxon>
        <taxon>Periplaneta</taxon>
    </lineage>
</organism>
<evidence type="ECO:0000313" key="2">
    <source>
        <dbReference type="Proteomes" id="UP001148838"/>
    </source>
</evidence>